<evidence type="ECO:0000313" key="3">
    <source>
        <dbReference type="EMBL" id="RDW25691.1"/>
    </source>
</evidence>
<dbReference type="VEuPathDB" id="FungiDB:YALI0_C08679g"/>
<sequence length="122" mass="14266">MGKKNRFKKVSRELHFGRKLEQSPTLSLDGEAQLERFARNQWYRYFVQIEAKYRMVSNDDEITAAHQTMMLLGQPVGISLDSELGQKIEAELQGQRQEQEADAHPVETVNPPRRPWRRSRKA</sequence>
<evidence type="ECO:0000313" key="5">
    <source>
        <dbReference type="Proteomes" id="UP000256601"/>
    </source>
</evidence>
<reference evidence="2 4" key="1">
    <citation type="journal article" date="2016" name="PLoS ONE">
        <title>Sequence Assembly of Yarrowia lipolytica Strain W29/CLIB89 Shows Transposable Element Diversity.</title>
        <authorList>
            <person name="Magnan C."/>
            <person name="Yu J."/>
            <person name="Chang I."/>
            <person name="Jahn E."/>
            <person name="Kanomata Y."/>
            <person name="Wu J."/>
            <person name="Zeller M."/>
            <person name="Oakes M."/>
            <person name="Baldi P."/>
            <person name="Sandmeyer S."/>
        </authorList>
    </citation>
    <scope>NUCLEOTIDE SEQUENCE [LARGE SCALE GENOMIC DNA]</scope>
    <source>
        <strain evidence="2">CLIB89</strain>
        <strain evidence="4">CLIB89(W29)</strain>
    </source>
</reference>
<name>A0A1D8NA77_YARLL</name>
<dbReference type="Proteomes" id="UP000256601">
    <property type="component" value="Unassembled WGS sequence"/>
</dbReference>
<accession>A0A1D8NA77</accession>
<proteinExistence type="predicted"/>
<dbReference type="VEuPathDB" id="FungiDB:YALI1_C11902g"/>
<evidence type="ECO:0000313" key="2">
    <source>
        <dbReference type="EMBL" id="AOW02538.1"/>
    </source>
</evidence>
<dbReference type="EMBL" id="KZ858996">
    <property type="protein sequence ID" value="RDW25691.1"/>
    <property type="molecule type" value="Genomic_DNA"/>
</dbReference>
<evidence type="ECO:0000256" key="1">
    <source>
        <dbReference type="SAM" id="MobiDB-lite"/>
    </source>
</evidence>
<organism evidence="2 4">
    <name type="scientific">Yarrowia lipolytica</name>
    <name type="common">Candida lipolytica</name>
    <dbReference type="NCBI Taxonomy" id="4952"/>
    <lineage>
        <taxon>Eukaryota</taxon>
        <taxon>Fungi</taxon>
        <taxon>Dikarya</taxon>
        <taxon>Ascomycota</taxon>
        <taxon>Saccharomycotina</taxon>
        <taxon>Dipodascomycetes</taxon>
        <taxon>Dipodascales</taxon>
        <taxon>Dipodascales incertae sedis</taxon>
        <taxon>Yarrowia</taxon>
    </lineage>
</organism>
<evidence type="ECO:0000313" key="4">
    <source>
        <dbReference type="Proteomes" id="UP000182444"/>
    </source>
</evidence>
<dbReference type="KEGG" id="yli:2909337"/>
<gene>
    <name evidence="3" type="ORF">B0I71DRAFT_132156</name>
    <name evidence="2" type="ORF">YALI1_C11902g</name>
</gene>
<dbReference type="Proteomes" id="UP000182444">
    <property type="component" value="Chromosome 1C"/>
</dbReference>
<dbReference type="EMBL" id="CP017555">
    <property type="protein sequence ID" value="AOW02538.1"/>
    <property type="molecule type" value="Genomic_DNA"/>
</dbReference>
<feature type="region of interest" description="Disordered" evidence="1">
    <location>
        <begin position="87"/>
        <end position="122"/>
    </location>
</feature>
<dbReference type="AlphaFoldDB" id="A0A1D8NA77"/>
<reference evidence="3 5" key="2">
    <citation type="submission" date="2018-07" db="EMBL/GenBank/DDBJ databases">
        <title>Draft Genome Assemblies for Five Robust Yarrowia lipolytica Strains Exhibiting High Lipid Production and Pentose Sugar Utilization and Sugar Alcohol Secretion from Undetoxified Lignocellulosic Biomass Hydrolysates.</title>
        <authorList>
            <consortium name="DOE Joint Genome Institute"/>
            <person name="Walker C."/>
            <person name="Ryu S."/>
            <person name="Na H."/>
            <person name="Zane M."/>
            <person name="LaButti K."/>
            <person name="Lipzen A."/>
            <person name="Haridas S."/>
            <person name="Barry K."/>
            <person name="Grigoriev I.V."/>
            <person name="Quarterman J."/>
            <person name="Slininger P."/>
            <person name="Dien B."/>
            <person name="Trinh C.T."/>
        </authorList>
    </citation>
    <scope>NUCLEOTIDE SEQUENCE [LARGE SCALE GENOMIC DNA]</scope>
    <source>
        <strain evidence="3 5">YB392</strain>
    </source>
</reference>
<dbReference type="GeneID" id="2909337"/>
<protein>
    <submittedName>
        <fullName evidence="2">Uncharacterized protein</fullName>
    </submittedName>
</protein>